<keyword evidence="1" id="KW-0812">Transmembrane</keyword>
<dbReference type="RefSeq" id="WP_268047785.1">
    <property type="nucleotide sequence ID" value="NZ_JAPQES010000001.1"/>
</dbReference>
<keyword evidence="3" id="KW-1185">Reference proteome</keyword>
<proteinExistence type="predicted"/>
<comment type="caution">
    <text evidence="2">The sequence shown here is derived from an EMBL/GenBank/DDBJ whole genome shotgun (WGS) entry which is preliminary data.</text>
</comment>
<feature type="transmembrane region" description="Helical" evidence="1">
    <location>
        <begin position="51"/>
        <end position="76"/>
    </location>
</feature>
<dbReference type="InterPro" id="IPR024529">
    <property type="entry name" value="ECF_trnsprt_substrate-spec"/>
</dbReference>
<organism evidence="2 3">
    <name type="scientific">Clostridium ganghwense</name>
    <dbReference type="NCBI Taxonomy" id="312089"/>
    <lineage>
        <taxon>Bacteria</taxon>
        <taxon>Bacillati</taxon>
        <taxon>Bacillota</taxon>
        <taxon>Clostridia</taxon>
        <taxon>Eubacteriales</taxon>
        <taxon>Clostridiaceae</taxon>
        <taxon>Clostridium</taxon>
    </lineage>
</organism>
<feature type="transmembrane region" description="Helical" evidence="1">
    <location>
        <begin position="122"/>
        <end position="144"/>
    </location>
</feature>
<sequence>MSEKTLPKSKIKTKQITVIGMLFAITIILGATGLGFIPIPPLKLTIMHIPVIIASILEGPIVGAINGLLFGIFSMIQAINTPTPVSFIFLNPIVAVIPRILIGVTPYYAYKLIKTKWEKVNLGSSILIGSFTNTIGVMGLIYLLYIDQYANALHISHSLAVKTILFYILNGYVSGGAAVLISMPIILAVRKIRK</sequence>
<evidence type="ECO:0000313" key="2">
    <source>
        <dbReference type="EMBL" id="MCY6369428.1"/>
    </source>
</evidence>
<accession>A0ABT4CK48</accession>
<dbReference type="Proteomes" id="UP001079657">
    <property type="component" value="Unassembled WGS sequence"/>
</dbReference>
<dbReference type="EMBL" id="JAPQES010000001">
    <property type="protein sequence ID" value="MCY6369428.1"/>
    <property type="molecule type" value="Genomic_DNA"/>
</dbReference>
<feature type="transmembrane region" description="Helical" evidence="1">
    <location>
        <begin position="164"/>
        <end position="189"/>
    </location>
</feature>
<feature type="transmembrane region" description="Helical" evidence="1">
    <location>
        <begin position="16"/>
        <end position="39"/>
    </location>
</feature>
<keyword evidence="1" id="KW-0472">Membrane</keyword>
<feature type="transmembrane region" description="Helical" evidence="1">
    <location>
        <begin position="88"/>
        <end position="110"/>
    </location>
</feature>
<keyword evidence="1" id="KW-1133">Transmembrane helix</keyword>
<protein>
    <submittedName>
        <fullName evidence="2">ECF transporter S component</fullName>
    </submittedName>
</protein>
<evidence type="ECO:0000256" key="1">
    <source>
        <dbReference type="SAM" id="Phobius"/>
    </source>
</evidence>
<dbReference type="Pfam" id="PF12822">
    <property type="entry name" value="ECF_trnsprt"/>
    <property type="match status" value="1"/>
</dbReference>
<name>A0ABT4CK48_9CLOT</name>
<gene>
    <name evidence="2" type="ORF">OXH55_02045</name>
</gene>
<reference evidence="2" key="1">
    <citation type="submission" date="2022-12" db="EMBL/GenBank/DDBJ databases">
        <authorList>
            <person name="Wang J."/>
        </authorList>
    </citation>
    <scope>NUCLEOTIDE SEQUENCE</scope>
    <source>
        <strain evidence="2">HY-42-06</strain>
    </source>
</reference>
<evidence type="ECO:0000313" key="3">
    <source>
        <dbReference type="Proteomes" id="UP001079657"/>
    </source>
</evidence>
<dbReference type="Gene3D" id="1.10.1760.20">
    <property type="match status" value="1"/>
</dbReference>